<proteinExistence type="inferred from homology"/>
<dbReference type="Gene3D" id="3.20.20.20">
    <property type="entry name" value="Dihydropteroate synthase-like"/>
    <property type="match status" value="1"/>
</dbReference>
<reference evidence="12" key="1">
    <citation type="submission" date="2016-11" db="EMBL/GenBank/DDBJ databases">
        <authorList>
            <person name="Varghese N."/>
            <person name="Submissions S."/>
        </authorList>
    </citation>
    <scope>NUCLEOTIDE SEQUENCE [LARGE SCALE GENOMIC DNA]</scope>
    <source>
        <strain evidence="12">DSM 100572</strain>
    </source>
</reference>
<dbReference type="CDD" id="cd00739">
    <property type="entry name" value="DHPS"/>
    <property type="match status" value="1"/>
</dbReference>
<evidence type="ECO:0000256" key="2">
    <source>
        <dbReference type="ARBA" id="ARBA00001946"/>
    </source>
</evidence>
<evidence type="ECO:0000256" key="9">
    <source>
        <dbReference type="RuleBase" id="RU361205"/>
    </source>
</evidence>
<feature type="domain" description="Pterin-binding" evidence="10">
    <location>
        <begin position="19"/>
        <end position="271"/>
    </location>
</feature>
<dbReference type="EC" id="2.5.1.15" evidence="4 9"/>
<evidence type="ECO:0000256" key="3">
    <source>
        <dbReference type="ARBA" id="ARBA00004763"/>
    </source>
</evidence>
<protein>
    <recommendedName>
        <fullName evidence="4 9">Dihydropteroate synthase</fullName>
        <shortName evidence="9">DHPS</shortName>
        <ecNumber evidence="4 9">2.5.1.15</ecNumber>
    </recommendedName>
    <alternativeName>
        <fullName evidence="9">Dihydropteroate pyrophosphorylase</fullName>
    </alternativeName>
</protein>
<dbReference type="GO" id="GO:0046872">
    <property type="term" value="F:metal ion binding"/>
    <property type="evidence" value="ECO:0007669"/>
    <property type="project" value="UniProtKB-KW"/>
</dbReference>
<evidence type="ECO:0000313" key="12">
    <source>
        <dbReference type="Proteomes" id="UP000184109"/>
    </source>
</evidence>
<evidence type="ECO:0000256" key="8">
    <source>
        <dbReference type="ARBA" id="ARBA00022909"/>
    </source>
</evidence>
<dbReference type="AlphaFoldDB" id="A0A1M5WMH6"/>
<evidence type="ECO:0000256" key="1">
    <source>
        <dbReference type="ARBA" id="ARBA00000012"/>
    </source>
</evidence>
<evidence type="ECO:0000256" key="6">
    <source>
        <dbReference type="ARBA" id="ARBA00022723"/>
    </source>
</evidence>
<dbReference type="InterPro" id="IPR011005">
    <property type="entry name" value="Dihydropteroate_synth-like_sf"/>
</dbReference>
<accession>A0A1M5WMH6</accession>
<dbReference type="GO" id="GO:0046656">
    <property type="term" value="P:folic acid biosynthetic process"/>
    <property type="evidence" value="ECO:0007669"/>
    <property type="project" value="UniProtKB-KW"/>
</dbReference>
<dbReference type="PROSITE" id="PS50972">
    <property type="entry name" value="PTERIN_BINDING"/>
    <property type="match status" value="1"/>
</dbReference>
<evidence type="ECO:0000313" key="11">
    <source>
        <dbReference type="EMBL" id="SHH88707.1"/>
    </source>
</evidence>
<sequence length="278" mass="30866">MKIKTSINCKGNLIDLSTPKVMGILNITPDSFFDGGKYKDEKAILLQVEKMLIDGATFIDVGAYSSRPGAKHISEEEEINRIVPVVKLLVSHFPTILISIDTFRSKVAQKCIEAGAALINDISGGDLDDKMFDVVASLQVPYIVMHMQGNPQNMQEAPAYDNIVTEVFYELSKKVEKLNALHVHDVILDVGFGFGKSVVHNYELLKNLDYFQQMELPVLTGVSRKSMLYKPLDITPQEALNATTIVNTIALQKGTQILRVHDVKEAVETVKIFGLMNN</sequence>
<dbReference type="STRING" id="1195760.SAMN05444281_2501"/>
<comment type="cofactor">
    <cofactor evidence="2 9">
        <name>Mg(2+)</name>
        <dbReference type="ChEBI" id="CHEBI:18420"/>
    </cofactor>
</comment>
<name>A0A1M5WMH6_9FLAO</name>
<keyword evidence="8 9" id="KW-0289">Folate biosynthesis</keyword>
<keyword evidence="12" id="KW-1185">Reference proteome</keyword>
<comment type="similarity">
    <text evidence="9">Belongs to the DHPS family.</text>
</comment>
<dbReference type="Pfam" id="PF00809">
    <property type="entry name" value="Pterin_bind"/>
    <property type="match status" value="1"/>
</dbReference>
<dbReference type="SUPFAM" id="SSF51717">
    <property type="entry name" value="Dihydropteroate synthetase-like"/>
    <property type="match status" value="1"/>
</dbReference>
<dbReference type="PROSITE" id="PS00792">
    <property type="entry name" value="DHPS_1"/>
    <property type="match status" value="1"/>
</dbReference>
<evidence type="ECO:0000256" key="7">
    <source>
        <dbReference type="ARBA" id="ARBA00022842"/>
    </source>
</evidence>
<gene>
    <name evidence="11" type="ORF">SAMN05444281_2501</name>
</gene>
<evidence type="ECO:0000256" key="5">
    <source>
        <dbReference type="ARBA" id="ARBA00022679"/>
    </source>
</evidence>
<keyword evidence="5 9" id="KW-0808">Transferase</keyword>
<comment type="catalytic activity">
    <reaction evidence="1">
        <text>(7,8-dihydropterin-6-yl)methyl diphosphate + 4-aminobenzoate = 7,8-dihydropteroate + diphosphate</text>
        <dbReference type="Rhea" id="RHEA:19949"/>
        <dbReference type="ChEBI" id="CHEBI:17836"/>
        <dbReference type="ChEBI" id="CHEBI:17839"/>
        <dbReference type="ChEBI" id="CHEBI:33019"/>
        <dbReference type="ChEBI" id="CHEBI:72950"/>
        <dbReference type="EC" id="2.5.1.15"/>
    </reaction>
</comment>
<keyword evidence="6 9" id="KW-0479">Metal-binding</keyword>
<comment type="pathway">
    <text evidence="3 9">Cofactor biosynthesis; tetrahydrofolate biosynthesis; 7,8-dihydrofolate from 2-amino-4-hydroxy-6-hydroxymethyl-7,8-dihydropteridine diphosphate and 4-aminobenzoate: step 1/2.</text>
</comment>
<dbReference type="GO" id="GO:0046654">
    <property type="term" value="P:tetrahydrofolate biosynthetic process"/>
    <property type="evidence" value="ECO:0007669"/>
    <property type="project" value="UniProtKB-UniPathway"/>
</dbReference>
<dbReference type="InterPro" id="IPR006390">
    <property type="entry name" value="DHP_synth_dom"/>
</dbReference>
<dbReference type="GO" id="GO:0004156">
    <property type="term" value="F:dihydropteroate synthase activity"/>
    <property type="evidence" value="ECO:0007669"/>
    <property type="project" value="UniProtKB-EC"/>
</dbReference>
<dbReference type="GO" id="GO:0005829">
    <property type="term" value="C:cytosol"/>
    <property type="evidence" value="ECO:0007669"/>
    <property type="project" value="TreeGrafter"/>
</dbReference>
<dbReference type="InterPro" id="IPR000489">
    <property type="entry name" value="Pterin-binding_dom"/>
</dbReference>
<keyword evidence="7 9" id="KW-0460">Magnesium</keyword>
<organism evidence="11 12">
    <name type="scientific">Wenyingzhuangia marina</name>
    <dbReference type="NCBI Taxonomy" id="1195760"/>
    <lineage>
        <taxon>Bacteria</taxon>
        <taxon>Pseudomonadati</taxon>
        <taxon>Bacteroidota</taxon>
        <taxon>Flavobacteriia</taxon>
        <taxon>Flavobacteriales</taxon>
        <taxon>Flavobacteriaceae</taxon>
        <taxon>Wenyingzhuangia</taxon>
    </lineage>
</organism>
<evidence type="ECO:0000256" key="4">
    <source>
        <dbReference type="ARBA" id="ARBA00012458"/>
    </source>
</evidence>
<dbReference type="Proteomes" id="UP000184109">
    <property type="component" value="Unassembled WGS sequence"/>
</dbReference>
<dbReference type="PANTHER" id="PTHR20941:SF1">
    <property type="entry name" value="FOLIC ACID SYNTHESIS PROTEIN FOL1"/>
    <property type="match status" value="1"/>
</dbReference>
<evidence type="ECO:0000259" key="10">
    <source>
        <dbReference type="PROSITE" id="PS50972"/>
    </source>
</evidence>
<comment type="function">
    <text evidence="9">Catalyzes the condensation of para-aminobenzoate (pABA) with 6-hydroxymethyl-7,8-dihydropterin diphosphate (DHPt-PP) to form 7,8-dihydropteroate (H2Pte), the immediate precursor of folate derivatives.</text>
</comment>
<dbReference type="InterPro" id="IPR045031">
    <property type="entry name" value="DHP_synth-like"/>
</dbReference>
<dbReference type="PANTHER" id="PTHR20941">
    <property type="entry name" value="FOLATE SYNTHESIS PROTEINS"/>
    <property type="match status" value="1"/>
</dbReference>
<dbReference type="NCBIfam" id="TIGR01496">
    <property type="entry name" value="DHPS"/>
    <property type="match status" value="1"/>
</dbReference>
<dbReference type="EMBL" id="FQXQ01000006">
    <property type="protein sequence ID" value="SHH88707.1"/>
    <property type="molecule type" value="Genomic_DNA"/>
</dbReference>
<dbReference type="UniPathway" id="UPA00077">
    <property type="reaction ID" value="UER00156"/>
</dbReference>